<dbReference type="InterPro" id="IPR001839">
    <property type="entry name" value="TGF-b_C"/>
</dbReference>
<keyword evidence="5" id="KW-0165">Cleavage on pair of basic residues</keyword>
<dbReference type="InterPro" id="IPR015615">
    <property type="entry name" value="TGF-beta-rel"/>
</dbReference>
<evidence type="ECO:0000256" key="13">
    <source>
        <dbReference type="SAM" id="MobiDB-lite"/>
    </source>
</evidence>
<dbReference type="GO" id="GO:0005125">
    <property type="term" value="F:cytokine activity"/>
    <property type="evidence" value="ECO:0007669"/>
    <property type="project" value="UniProtKB-KW"/>
</dbReference>
<dbReference type="GO" id="GO:0005179">
    <property type="term" value="F:hormone activity"/>
    <property type="evidence" value="ECO:0007669"/>
    <property type="project" value="UniProtKB-KW"/>
</dbReference>
<evidence type="ECO:0000256" key="5">
    <source>
        <dbReference type="ARBA" id="ARBA00022685"/>
    </source>
</evidence>
<dbReference type="PROSITE" id="PS51257">
    <property type="entry name" value="PROKAR_LIPOPROTEIN"/>
    <property type="match status" value="1"/>
</dbReference>
<organism evidence="15">
    <name type="scientific">Equus asinus asinus</name>
    <dbReference type="NCBI Taxonomy" id="83772"/>
    <lineage>
        <taxon>Eukaryota</taxon>
        <taxon>Metazoa</taxon>
        <taxon>Chordata</taxon>
        <taxon>Craniata</taxon>
        <taxon>Vertebrata</taxon>
        <taxon>Euteleostomi</taxon>
        <taxon>Mammalia</taxon>
        <taxon>Eutheria</taxon>
        <taxon>Laurasiatheria</taxon>
        <taxon>Perissodactyla</taxon>
        <taxon>Equidae</taxon>
        <taxon>Equus</taxon>
    </lineage>
</organism>
<evidence type="ECO:0000259" key="14">
    <source>
        <dbReference type="PROSITE" id="PS51362"/>
    </source>
</evidence>
<feature type="region of interest" description="Disordered" evidence="13">
    <location>
        <begin position="191"/>
        <end position="211"/>
    </location>
</feature>
<dbReference type="OMA" id="DHCPLGP"/>
<comment type="subunit">
    <text evidence="10">Homodimer; disulfide-linked. Interacts with GFRAL and RET; ligand of GFRAL, which mediates GDF15 internalization and cellular signaling through interaction with RET via the formation of a 2:2:2 ternary complex composed of GDF15, GFRAL and RET.</text>
</comment>
<comment type="subcellular location">
    <subcellularLocation>
        <location evidence="1">Secreted</location>
    </subcellularLocation>
</comment>
<dbReference type="SUPFAM" id="SSF57501">
    <property type="entry name" value="Cystine-knot cytokines"/>
    <property type="match status" value="1"/>
</dbReference>
<dbReference type="Gene3D" id="2.10.90.10">
    <property type="entry name" value="Cystine-knot cytokines"/>
    <property type="match status" value="1"/>
</dbReference>
<name>A0A8C4LCF1_EQUAS</name>
<protein>
    <recommendedName>
        <fullName evidence="11">Growth/differentiation factor 15</fullName>
    </recommendedName>
</protein>
<dbReference type="PROSITE" id="PS51362">
    <property type="entry name" value="TGF_BETA_2"/>
    <property type="match status" value="1"/>
</dbReference>
<evidence type="ECO:0000256" key="11">
    <source>
        <dbReference type="ARBA" id="ARBA00068934"/>
    </source>
</evidence>
<keyword evidence="7" id="KW-0732">Signal</keyword>
<accession>A0A8C4LCF1</accession>
<keyword evidence="3" id="KW-0202">Cytokine</keyword>
<reference evidence="15" key="1">
    <citation type="submission" date="2023-03" db="UniProtKB">
        <authorList>
            <consortium name="Ensembl"/>
        </authorList>
    </citation>
    <scope>IDENTIFICATION</scope>
</reference>
<proteinExistence type="inferred from homology"/>
<dbReference type="FunFam" id="2.10.90.10:FF:000039">
    <property type="entry name" value="growth/differentiation factor 15"/>
    <property type="match status" value="1"/>
</dbReference>
<evidence type="ECO:0000256" key="3">
    <source>
        <dbReference type="ARBA" id="ARBA00022514"/>
    </source>
</evidence>
<evidence type="ECO:0000256" key="9">
    <source>
        <dbReference type="ARBA" id="ARBA00023180"/>
    </source>
</evidence>
<evidence type="ECO:0000256" key="12">
    <source>
        <dbReference type="RuleBase" id="RU000354"/>
    </source>
</evidence>
<keyword evidence="8" id="KW-1015">Disulfide bond</keyword>
<dbReference type="AlphaFoldDB" id="A0A8C4LCF1"/>
<evidence type="ECO:0000313" key="15">
    <source>
        <dbReference type="Ensembl" id="ENSEASP00005008692.1"/>
    </source>
</evidence>
<dbReference type="InterPro" id="IPR029034">
    <property type="entry name" value="Cystine-knot_cytokine"/>
</dbReference>
<dbReference type="CDD" id="cd19376">
    <property type="entry name" value="TGF_beta_GDF15"/>
    <property type="match status" value="1"/>
</dbReference>
<evidence type="ECO:0000256" key="7">
    <source>
        <dbReference type="ARBA" id="ARBA00022729"/>
    </source>
</evidence>
<comment type="similarity">
    <text evidence="2 12">Belongs to the TGF-beta family.</text>
</comment>
<keyword evidence="9" id="KW-0325">Glycoprotein</keyword>
<evidence type="ECO:0000256" key="1">
    <source>
        <dbReference type="ARBA" id="ARBA00004613"/>
    </source>
</evidence>
<keyword evidence="12" id="KW-0339">Growth factor</keyword>
<dbReference type="Pfam" id="PF00019">
    <property type="entry name" value="TGF_beta"/>
    <property type="match status" value="1"/>
</dbReference>
<keyword evidence="6" id="KW-0372">Hormone</keyword>
<dbReference type="Ensembl" id="ENSEAST00005009471.1">
    <property type="protein sequence ID" value="ENSEASP00005008692.1"/>
    <property type="gene ID" value="ENSEASG00005006239.1"/>
</dbReference>
<evidence type="ECO:0000256" key="10">
    <source>
        <dbReference type="ARBA" id="ARBA00063341"/>
    </source>
</evidence>
<feature type="domain" description="TGF-beta family profile" evidence="14">
    <location>
        <begin position="224"/>
        <end position="343"/>
    </location>
</feature>
<dbReference type="GO" id="GO:0005615">
    <property type="term" value="C:extracellular space"/>
    <property type="evidence" value="ECO:0007669"/>
    <property type="project" value="UniProtKB-KW"/>
</dbReference>
<evidence type="ECO:0000256" key="2">
    <source>
        <dbReference type="ARBA" id="ARBA00006656"/>
    </source>
</evidence>
<dbReference type="GO" id="GO:0008083">
    <property type="term" value="F:growth factor activity"/>
    <property type="evidence" value="ECO:0007669"/>
    <property type="project" value="UniProtKB-KW"/>
</dbReference>
<evidence type="ECO:0000256" key="6">
    <source>
        <dbReference type="ARBA" id="ARBA00022702"/>
    </source>
</evidence>
<dbReference type="SMART" id="SM00204">
    <property type="entry name" value="TGFB"/>
    <property type="match status" value="1"/>
</dbReference>
<evidence type="ECO:0000256" key="4">
    <source>
        <dbReference type="ARBA" id="ARBA00022525"/>
    </source>
</evidence>
<sequence length="343" mass="37393">MLPARNAGPNPLSSLLAGCLLPAPPFLPAQPQGWGARLAWLTAMRHFPMLLLSWLLLWLPPGGALPLTQDHSPAFLGPSGGHSSLDVSRFRELRKRYEHLQARLLLNQTQEDWNADPIPVDHVRILTPKLRLGPDGHLRLHALRADLTEGLPAGSRLRQALLRLSPQAPGSWDLTRQLQRQLRLGGPAAPALSLRLPRRGGPSPEARRAAQPRLELRWRPPAARGRRGAHAHARDECPLGEGRCCRLLSLRASIEDLGWADWVVAPRELDVRMCVGACPGRFRSASRHAEAQARLHGLKPAAAPAPCCVPAGYAPVVLLHRAADGRVALTPFDDLVAAGCHCQ</sequence>
<dbReference type="PANTHER" id="PTHR11848">
    <property type="entry name" value="TGF-BETA FAMILY"/>
    <property type="match status" value="1"/>
</dbReference>
<keyword evidence="4" id="KW-0964">Secreted</keyword>
<dbReference type="PANTHER" id="PTHR11848:SF78">
    <property type="entry name" value="GROWTH_DIFFERENTIATION FACTOR 15"/>
    <property type="match status" value="1"/>
</dbReference>
<evidence type="ECO:0000256" key="8">
    <source>
        <dbReference type="ARBA" id="ARBA00023157"/>
    </source>
</evidence>